<feature type="compositionally biased region" description="Basic residues" evidence="1">
    <location>
        <begin position="1102"/>
        <end position="1124"/>
    </location>
</feature>
<reference evidence="2" key="1">
    <citation type="submission" date="2023-03" db="EMBL/GenBank/DDBJ databases">
        <title>Massive genome expansion in bonnet fungi (Mycena s.s.) driven by repeated elements and novel gene families across ecological guilds.</title>
        <authorList>
            <consortium name="Lawrence Berkeley National Laboratory"/>
            <person name="Harder C.B."/>
            <person name="Miyauchi S."/>
            <person name="Viragh M."/>
            <person name="Kuo A."/>
            <person name="Thoen E."/>
            <person name="Andreopoulos B."/>
            <person name="Lu D."/>
            <person name="Skrede I."/>
            <person name="Drula E."/>
            <person name="Henrissat B."/>
            <person name="Morin E."/>
            <person name="Kohler A."/>
            <person name="Barry K."/>
            <person name="LaButti K."/>
            <person name="Morin E."/>
            <person name="Salamov A."/>
            <person name="Lipzen A."/>
            <person name="Mereny Z."/>
            <person name="Hegedus B."/>
            <person name="Baldrian P."/>
            <person name="Stursova M."/>
            <person name="Weitz H."/>
            <person name="Taylor A."/>
            <person name="Grigoriev I.V."/>
            <person name="Nagy L.G."/>
            <person name="Martin F."/>
            <person name="Kauserud H."/>
        </authorList>
    </citation>
    <scope>NUCLEOTIDE SEQUENCE</scope>
    <source>
        <strain evidence="2">CBHHK002</strain>
    </source>
</reference>
<evidence type="ECO:0000313" key="3">
    <source>
        <dbReference type="Proteomes" id="UP001218218"/>
    </source>
</evidence>
<feature type="region of interest" description="Disordered" evidence="1">
    <location>
        <begin position="1095"/>
        <end position="1235"/>
    </location>
</feature>
<dbReference type="PANTHER" id="PTHR31912:SF34">
    <property type="entry name" value="NOTOCHORD-RELATED PROTEIN"/>
    <property type="match status" value="1"/>
</dbReference>
<accession>A0AAD6Z2D5</accession>
<proteinExistence type="predicted"/>
<dbReference type="Proteomes" id="UP001218218">
    <property type="component" value="Unassembled WGS sequence"/>
</dbReference>
<organism evidence="2 3">
    <name type="scientific">Mycena albidolilacea</name>
    <dbReference type="NCBI Taxonomy" id="1033008"/>
    <lineage>
        <taxon>Eukaryota</taxon>
        <taxon>Fungi</taxon>
        <taxon>Dikarya</taxon>
        <taxon>Basidiomycota</taxon>
        <taxon>Agaricomycotina</taxon>
        <taxon>Agaricomycetes</taxon>
        <taxon>Agaricomycetidae</taxon>
        <taxon>Agaricales</taxon>
        <taxon>Marasmiineae</taxon>
        <taxon>Mycenaceae</taxon>
        <taxon>Mycena</taxon>
    </lineage>
</organism>
<feature type="compositionally biased region" description="Acidic residues" evidence="1">
    <location>
        <begin position="1212"/>
        <end position="1222"/>
    </location>
</feature>
<protein>
    <submittedName>
        <fullName evidence="2">Uncharacterized protein</fullName>
    </submittedName>
</protein>
<dbReference type="EMBL" id="JARIHO010000102">
    <property type="protein sequence ID" value="KAJ7303813.1"/>
    <property type="molecule type" value="Genomic_DNA"/>
</dbReference>
<name>A0AAD6Z2D5_9AGAR</name>
<evidence type="ECO:0000313" key="2">
    <source>
        <dbReference type="EMBL" id="KAJ7303813.1"/>
    </source>
</evidence>
<sequence>MRSPEHLKSVELVHEAQQRLEQLELERLADSAASELRDLAIPHEPHIPGPAAVAQSSHVGGMAEAEMWASYRENGADFDAGDSTKDPGVQQRHLQSQADIFGLMNAEAVAQRLGFGKGDIAEEILAEEEELDFLGEILRSVGLEDGELHDSRQDKTDAADTNPEWFPYPTKMMFLLDTLDNLPRLRISNSLMHVFLWILKEANCSDVPSFDHLRRVQKKIRSESGIPSIPCKSALGNVFFMNNPRAIIAQDWANPTTRKHIRVYPEIPEDGVIREIWHAEKWRKNLDLDTLSPMYDAGGTHYYVNELARLKNSQFVVPIRWVTFRSKVYADAYSVTLSENEATIVDTEMHLICAADLANNYLDLQDLGAIPTWSASTIESRHPERMPNPKREIAKGRPLYTSFVDYFGDDVSGNRTKSWNKHWNAYMTHRNLPRKLLQQEFHVHFISTSPNASISEQFREFKSTAESTHTDPVEVQDERRNTSCFCIHINAGPSDNPMQSEVSSHIGGKGNKFCHKCEVGGTQKEKGTDEGYHALFEAGIPRTKTKILEELEKQVKLACAGVAKPIKDLQTETGVKDMYTQYWIEHLLSRFKEMKVDEPNRSDNDIQTELVQWSVENRDMIYNSFLTTKGFDPTKDTPVEILHTILLGVVKYVWHISHTAWSPEKKKTYSARLQSTATDGLSIHAIRANYIMQYAGSLIGRQFKTIAQTNVFHVHGLVTEHQFMAWKATGELAALLWFPEIRNLAEYRRDIRVAVANVLDIFALIDPSKIITKIKYHLLAHIEDDALEFGPLVGVATEIFECFNAIFRFCSILSNHLAPSRDIARQLGNQEVLKHLLTGGWWSSADGEWCRAGSGVRYFMSAHPVLQRLLGWSEEKPLIYGSIKLAAIKRGAKARADHPLKETTAVQALNYGFYTAESTWNKCRSIISESLDECFVGPWVFAQSATGLTATISGRISDILTNHTGTAIVVLEMFQVLSARDPLYGMPVLVRRDSETTFTILPGKNIKFKINVQHDCYTANCESTGERPRIQERVESDTMESFILHKPLDRFIINSHAFHNAHLLRATLPRDLLAPIPLFEDRRAKHAEFAATLREKQADKVAKRKAMPPAAGKKKTASKKKKRKAGDAAESSKPKKRARAATDQTAPREPGESEGVVARAETDQVVVLREPDDEDMDTQADQAPPREPGDDEGLVAGCAKRTITRTKRAMAADDDGDEEDGSSESSSDSGMYKPFHLQDMRNYGHYERSWGQLEVGLESSAGSQPVSSRAQKWGQRDGTLAVYLLLMLFCAGYRN</sequence>
<keyword evidence="3" id="KW-1185">Reference proteome</keyword>
<comment type="caution">
    <text evidence="2">The sequence shown here is derived from an EMBL/GenBank/DDBJ whole genome shotgun (WGS) entry which is preliminary data.</text>
</comment>
<dbReference type="PANTHER" id="PTHR31912">
    <property type="entry name" value="IP13529P"/>
    <property type="match status" value="1"/>
</dbReference>
<gene>
    <name evidence="2" type="ORF">DFH08DRAFT_825593</name>
</gene>
<evidence type="ECO:0000256" key="1">
    <source>
        <dbReference type="SAM" id="MobiDB-lite"/>
    </source>
</evidence>